<feature type="domain" description="Helicase C-terminal" evidence="4">
    <location>
        <begin position="527"/>
        <end position="676"/>
    </location>
</feature>
<dbReference type="EMBL" id="LLZZ01000148">
    <property type="protein sequence ID" value="KTA99080.1"/>
    <property type="molecule type" value="Genomic_DNA"/>
</dbReference>
<keyword evidence="1" id="KW-0547">Nucleotide-binding</keyword>
<dbReference type="VEuPathDB" id="FungiDB:B1J91_H01243g"/>
<dbReference type="Pfam" id="PF22982">
    <property type="entry name" value="WHD_HRQ1"/>
    <property type="match status" value="1"/>
</dbReference>
<accession>A0A0W0C7J4</accession>
<proteinExistence type="predicted"/>
<evidence type="ECO:0000256" key="1">
    <source>
        <dbReference type="ARBA" id="ARBA00022741"/>
    </source>
</evidence>
<evidence type="ECO:0000259" key="3">
    <source>
        <dbReference type="PROSITE" id="PS51192"/>
    </source>
</evidence>
<dbReference type="PANTHER" id="PTHR47957">
    <property type="entry name" value="ATP-DEPENDENT HELICASE HRQ1"/>
    <property type="match status" value="1"/>
</dbReference>
<name>A0A0W0C7J4_CANGB</name>
<gene>
    <name evidence="5" type="ORF">AO440_001952</name>
</gene>
<dbReference type="VEuPathDB" id="FungiDB:GVI51_H01023"/>
<dbReference type="SMART" id="SM00490">
    <property type="entry name" value="HELICc"/>
    <property type="match status" value="1"/>
</dbReference>
<dbReference type="PANTHER" id="PTHR47957:SF3">
    <property type="entry name" value="ATP-DEPENDENT HELICASE HRQ1"/>
    <property type="match status" value="1"/>
</dbReference>
<dbReference type="GO" id="GO:0006289">
    <property type="term" value="P:nucleotide-excision repair"/>
    <property type="evidence" value="ECO:0007669"/>
    <property type="project" value="EnsemblFungi"/>
</dbReference>
<dbReference type="InterPro" id="IPR001650">
    <property type="entry name" value="Helicase_C-like"/>
</dbReference>
<dbReference type="GO" id="GO:0042162">
    <property type="term" value="F:telomeric DNA binding"/>
    <property type="evidence" value="ECO:0007669"/>
    <property type="project" value="EnsemblFungi"/>
</dbReference>
<evidence type="ECO:0000313" key="6">
    <source>
        <dbReference type="Proteomes" id="UP000054886"/>
    </source>
</evidence>
<dbReference type="InterPro" id="IPR018973">
    <property type="entry name" value="MZB"/>
</dbReference>
<dbReference type="GO" id="GO:0005634">
    <property type="term" value="C:nucleus"/>
    <property type="evidence" value="ECO:0007669"/>
    <property type="project" value="TreeGrafter"/>
</dbReference>
<dbReference type="Pfam" id="PF00270">
    <property type="entry name" value="DEAD"/>
    <property type="match status" value="1"/>
</dbReference>
<dbReference type="GO" id="GO:0032202">
    <property type="term" value="P:telomere assembly"/>
    <property type="evidence" value="ECO:0007669"/>
    <property type="project" value="EnsemblFungi"/>
</dbReference>
<sequence length="1094" mass="125886">MDEPVLKRPKVEEQREESAGQDDFQLRDFKKFFFKLNTLYTFLSCRKHVVPSFETLSKPLNASMKREVNEMDFARVVALMPRGTVFKYIDENQIVTERKLFDFNKGGYQQRDNDIFELEEIEKQFEESRSTQILIFEFVDGTMKRTWNRNGQDNPNKQVFLPTYTPEEMKKMIKKREAFFNERLSLFIEEASNEGIPTMKKLDELALKHMPKPKDYEDPITSMLKAKEEKEKQVVNEETGESRPLMTEMVSKLKKSEHYNGQIKTHMEIPQRHAEYGELNVDIDSEILDAIGYSQFYSHQADAINAVHNGENVIITTSTSSGKSLIYQLSAFDLMFRNPESTFMYIFPTKALAQDQKRAFQVILSKIPSLKNVVVDTYDGDTDPEKRSFIRNNARVIFTNPDMIHASILPNHVNWRRFLFNLHLVVIDELHIYKGLFGSHVALVMRRLLRLCREHYDNFFTRFISCSATLKNPVKHMMDIFGIDKVRLISNDGSPRGTKHLVVWNPPVLSQHDRKRENFISESAKILVDLILANVRTIAFCYVRRVCELLMKEVRSIFEEMGRQDLITDVMSYRGGYSAADRRKIEREMFHGNLKAVISTNALELGIDIGGLDAVLMCGFPLSLANFHQQSGRAGRRSKDSLTVVVASDSPVDQHYVAHPDLLMNSEDPDSFQDLVLDFTNMLIVEGHVQCASFELPVNIERDKKYFNDKLLRTICHERLQKDENGYHCNIRFLPWPSKHVNLRGAEEDQFAVVDITNGRNKVIEEVEASRTSFTLYDGGIFIHQGYPYLVKEFNPEEKYATVQRVDVDWVTNQRDFTDIDPQEIEYVRSMEGTDVPVYFGKIKVTIIVFGFFKLDKFKRIIDAVEVHNPPVIINSKGLWIDIPSRALEILESKQLNAAGAIHAAQHAIMGLLPKFIVAGSNEIQTECKAPEKEFAERQTKRKRPARLVFFDSHGGSYGSGLSSKAFEHIQEILNGTLQRITDCPCEDGCPECVAASYCKENSLVLSKPGSLVILHCILGHEEDDYIDLIKDGPEPNMPEIKVETVIPVKEHVNFAPDFEILDIKNIKKEEGYIINEDENNKLYIKKEEETINH</sequence>
<dbReference type="PROSITE" id="PS51192">
    <property type="entry name" value="HELICASE_ATP_BIND_1"/>
    <property type="match status" value="1"/>
</dbReference>
<dbReference type="InterPro" id="IPR011545">
    <property type="entry name" value="DEAD/DEAH_box_helicase_dom"/>
</dbReference>
<protein>
    <submittedName>
        <fullName evidence="5">Putative ATP-dependent helicase HRQ1</fullName>
    </submittedName>
</protein>
<dbReference type="GO" id="GO:0005524">
    <property type="term" value="F:ATP binding"/>
    <property type="evidence" value="ECO:0007669"/>
    <property type="project" value="UniProtKB-KW"/>
</dbReference>
<dbReference type="FunFam" id="3.40.50.300:FF:001137">
    <property type="entry name" value="DEAD/DEAH box helicase"/>
    <property type="match status" value="1"/>
</dbReference>
<dbReference type="Proteomes" id="UP000054886">
    <property type="component" value="Unassembled WGS sequence"/>
</dbReference>
<evidence type="ECO:0000256" key="2">
    <source>
        <dbReference type="ARBA" id="ARBA00022840"/>
    </source>
</evidence>
<dbReference type="CDD" id="cd17923">
    <property type="entry name" value="DEXHc_Hrq1-like"/>
    <property type="match status" value="1"/>
</dbReference>
<dbReference type="Pfam" id="PF09369">
    <property type="entry name" value="MZB"/>
    <property type="match status" value="1"/>
</dbReference>
<dbReference type="VEuPathDB" id="FungiDB:CAGL0H01243g"/>
<dbReference type="VEuPathDB" id="FungiDB:GWK60_H01023"/>
<keyword evidence="2" id="KW-0067">ATP-binding</keyword>
<dbReference type="SMART" id="SM00487">
    <property type="entry name" value="DEXDc"/>
    <property type="match status" value="1"/>
</dbReference>
<dbReference type="GO" id="GO:0008047">
    <property type="term" value="F:enzyme activator activity"/>
    <property type="evidence" value="ECO:0007669"/>
    <property type="project" value="EnsemblFungi"/>
</dbReference>
<dbReference type="GO" id="GO:0036297">
    <property type="term" value="P:interstrand cross-link repair"/>
    <property type="evidence" value="ECO:0007669"/>
    <property type="project" value="EnsemblFungi"/>
</dbReference>
<dbReference type="OrthoDB" id="18781at2759"/>
<evidence type="ECO:0000259" key="4">
    <source>
        <dbReference type="PROSITE" id="PS51194"/>
    </source>
</evidence>
<feature type="domain" description="Helicase ATP-binding" evidence="3">
    <location>
        <begin position="304"/>
        <end position="488"/>
    </location>
</feature>
<dbReference type="InterPro" id="IPR027417">
    <property type="entry name" value="P-loop_NTPase"/>
</dbReference>
<dbReference type="Pfam" id="PF00271">
    <property type="entry name" value="Helicase_C"/>
    <property type="match status" value="1"/>
</dbReference>
<dbReference type="InterPro" id="IPR014001">
    <property type="entry name" value="Helicase_ATP-bd"/>
</dbReference>
<dbReference type="GO" id="GO:0003697">
    <property type="term" value="F:single-stranded DNA binding"/>
    <property type="evidence" value="ECO:0007669"/>
    <property type="project" value="EnsemblFungi"/>
</dbReference>
<reference evidence="5 6" key="1">
    <citation type="submission" date="2015-10" db="EMBL/GenBank/DDBJ databases">
        <title>Draft genomes sequences of Candida glabrata isolates 1A, 1B, 2A, 2B, 3A and 3B.</title>
        <authorList>
            <person name="Haavelsrud O.E."/>
            <person name="Gaustad P."/>
        </authorList>
    </citation>
    <scope>NUCLEOTIDE SEQUENCE [LARGE SCALE GENOMIC DNA]</scope>
    <source>
        <strain evidence="5">910700640</strain>
    </source>
</reference>
<dbReference type="CDD" id="cd18797">
    <property type="entry name" value="SF2_C_Hrq"/>
    <property type="match status" value="1"/>
</dbReference>
<dbReference type="GO" id="GO:0032204">
    <property type="term" value="P:regulation of telomere maintenance"/>
    <property type="evidence" value="ECO:0007669"/>
    <property type="project" value="EnsemblFungi"/>
</dbReference>
<dbReference type="GO" id="GO:0042275">
    <property type="term" value="P:error-free postreplication DNA repair"/>
    <property type="evidence" value="ECO:0007669"/>
    <property type="project" value="EnsemblFungi"/>
</dbReference>
<dbReference type="InterPro" id="IPR055227">
    <property type="entry name" value="HRQ1_WHD"/>
</dbReference>
<keyword evidence="5" id="KW-0378">Hydrolase</keyword>
<keyword evidence="5" id="KW-0347">Helicase</keyword>
<dbReference type="PROSITE" id="PS51194">
    <property type="entry name" value="HELICASE_CTER"/>
    <property type="match status" value="1"/>
</dbReference>
<dbReference type="AlphaFoldDB" id="A0A0W0C7J4"/>
<dbReference type="Gene3D" id="3.40.50.300">
    <property type="entry name" value="P-loop containing nucleotide triphosphate hydrolases"/>
    <property type="match status" value="2"/>
</dbReference>
<comment type="caution">
    <text evidence="5">The sequence shown here is derived from an EMBL/GenBank/DDBJ whole genome shotgun (WGS) entry which is preliminary data.</text>
</comment>
<evidence type="ECO:0000313" key="5">
    <source>
        <dbReference type="EMBL" id="KTA99080.1"/>
    </source>
</evidence>
<dbReference type="GO" id="GO:0043138">
    <property type="term" value="F:3'-5' DNA helicase activity"/>
    <property type="evidence" value="ECO:0007669"/>
    <property type="project" value="EnsemblFungi"/>
</dbReference>
<organism evidence="5 6">
    <name type="scientific">Candida glabrata</name>
    <name type="common">Yeast</name>
    <name type="synonym">Torulopsis glabrata</name>
    <dbReference type="NCBI Taxonomy" id="5478"/>
    <lineage>
        <taxon>Eukaryota</taxon>
        <taxon>Fungi</taxon>
        <taxon>Dikarya</taxon>
        <taxon>Ascomycota</taxon>
        <taxon>Saccharomycotina</taxon>
        <taxon>Saccharomycetes</taxon>
        <taxon>Saccharomycetales</taxon>
        <taxon>Saccharomycetaceae</taxon>
        <taxon>Nakaseomyces</taxon>
    </lineage>
</organism>
<dbReference type="SUPFAM" id="SSF52540">
    <property type="entry name" value="P-loop containing nucleoside triphosphate hydrolases"/>
    <property type="match status" value="1"/>
</dbReference>